<dbReference type="AlphaFoldDB" id="A0A2J0LGD5"/>
<feature type="chain" id="PRO_5014430395" description="Outer membrane protein assembly factor BamA" evidence="9">
    <location>
        <begin position="24"/>
        <end position="767"/>
    </location>
</feature>
<evidence type="ECO:0000256" key="7">
    <source>
        <dbReference type="ARBA" id="ARBA00023237"/>
    </source>
</evidence>
<dbReference type="Pfam" id="PF07244">
    <property type="entry name" value="POTRA"/>
    <property type="match status" value="5"/>
</dbReference>
<dbReference type="InterPro" id="IPR023707">
    <property type="entry name" value="OM_assembly_BamA"/>
</dbReference>
<gene>
    <name evidence="11" type="primary">bamA</name>
    <name evidence="11" type="ORF">COW11_01000</name>
</gene>
<organism evidence="11 12">
    <name type="scientific">Candidatus Taenaricola geysiri</name>
    <dbReference type="NCBI Taxonomy" id="1974752"/>
    <lineage>
        <taxon>Bacteria</taxon>
        <taxon>Pseudomonadati</taxon>
        <taxon>Candidatus Omnitrophota</taxon>
        <taxon>Candidatus Taenaricola</taxon>
    </lineage>
</organism>
<dbReference type="GO" id="GO:0071709">
    <property type="term" value="P:membrane assembly"/>
    <property type="evidence" value="ECO:0007669"/>
    <property type="project" value="InterPro"/>
</dbReference>
<keyword evidence="3" id="KW-0812">Transmembrane</keyword>
<dbReference type="PIRSF" id="PIRSF006076">
    <property type="entry name" value="OM_assembly_OMP85"/>
    <property type="match status" value="1"/>
</dbReference>
<dbReference type="PANTHER" id="PTHR12815">
    <property type="entry name" value="SORTING AND ASSEMBLY MACHINERY SAMM50 PROTEIN FAMILY MEMBER"/>
    <property type="match status" value="1"/>
</dbReference>
<feature type="domain" description="POTRA" evidence="10">
    <location>
        <begin position="351"/>
        <end position="424"/>
    </location>
</feature>
<dbReference type="Gene3D" id="3.10.20.310">
    <property type="entry name" value="membrane protein fhac"/>
    <property type="match status" value="5"/>
</dbReference>
<keyword evidence="2" id="KW-1134">Transmembrane beta strand</keyword>
<evidence type="ECO:0000256" key="6">
    <source>
        <dbReference type="ARBA" id="ARBA00023136"/>
    </source>
</evidence>
<proteinExistence type="predicted"/>
<evidence type="ECO:0000256" key="4">
    <source>
        <dbReference type="ARBA" id="ARBA00022729"/>
    </source>
</evidence>
<evidence type="ECO:0000256" key="5">
    <source>
        <dbReference type="ARBA" id="ARBA00022737"/>
    </source>
</evidence>
<comment type="caution">
    <text evidence="11">The sequence shown here is derived from an EMBL/GenBank/DDBJ whole genome shotgun (WGS) entry which is preliminary data.</text>
</comment>
<evidence type="ECO:0000259" key="10">
    <source>
        <dbReference type="PROSITE" id="PS51779"/>
    </source>
</evidence>
<reference evidence="11 12" key="1">
    <citation type="submission" date="2017-09" db="EMBL/GenBank/DDBJ databases">
        <title>Depth-based differentiation of microbial function through sediment-hosted aquifers and enrichment of novel symbionts in the deep terrestrial subsurface.</title>
        <authorList>
            <person name="Probst A.J."/>
            <person name="Ladd B."/>
            <person name="Jarett J.K."/>
            <person name="Geller-Mcgrath D.E."/>
            <person name="Sieber C.M."/>
            <person name="Emerson J.B."/>
            <person name="Anantharaman K."/>
            <person name="Thomas B.C."/>
            <person name="Malmstrom R."/>
            <person name="Stieglmeier M."/>
            <person name="Klingl A."/>
            <person name="Woyke T."/>
            <person name="Ryan C.M."/>
            <person name="Banfield J.F."/>
        </authorList>
    </citation>
    <scope>NUCLEOTIDE SEQUENCE [LARGE SCALE GENOMIC DNA]</scope>
    <source>
        <strain evidence="11">CG12_big_fil_rev_8_21_14_0_65_43_15</strain>
    </source>
</reference>
<dbReference type="EMBL" id="PFGP01000021">
    <property type="protein sequence ID" value="PIW66895.1"/>
    <property type="molecule type" value="Genomic_DNA"/>
</dbReference>
<accession>A0A2J0LGD5</accession>
<keyword evidence="7" id="KW-0998">Cell outer membrane</keyword>
<evidence type="ECO:0000256" key="8">
    <source>
        <dbReference type="NCBIfam" id="TIGR03303"/>
    </source>
</evidence>
<dbReference type="InterPro" id="IPR034746">
    <property type="entry name" value="POTRA"/>
</dbReference>
<evidence type="ECO:0000313" key="12">
    <source>
        <dbReference type="Proteomes" id="UP000231267"/>
    </source>
</evidence>
<evidence type="ECO:0000256" key="2">
    <source>
        <dbReference type="ARBA" id="ARBA00022452"/>
    </source>
</evidence>
<evidence type="ECO:0000256" key="9">
    <source>
        <dbReference type="SAM" id="SignalP"/>
    </source>
</evidence>
<sequence>MKIRKIILLFTALQFLFSIAAFADARDNEGKVVTAIEVKNNKSISSASIITKVQTAIGKPYSQAVINQDLKRLYATDFFTDISVDAEPDQGGIKVIFIVTEKPIVDKVLFEGNKVIRQDRLAPLVKTKPGQMLNYRTLKADTEAINAIYEKNGFQQVKIQYKVDIDEKTNRGAVVFQISESSKVRIKSILIQGNRAFNDKRILKLMTTRRSGLFTSGYYKKDVFDVDLEKIKDFYRRQGYMDIAVDSDTRYDTTGRLLYIIIKINEGKKYVVGVIKISGNKVYPEFKLRSALLMLPHSVFSQEALRSDIVGLQEYYFHDGYISCSVNADTVLNNKTGDIDVTYKIVEGALAYVDRIEVRGNIKTKDEVVRRELRIYPGEKFDGAKLKRSKERLYNLGFFEEINYDIEPGTADNRKNLVVSVKETKTGEFSFGGGYSSIDKAIGFVDITQKNFDILNWPTLTGGGQELRLHTDFGTVRQDYVISFTEPWVMGYPYLFGFDLFQRSHTRSTDVGYGYDETRRGGDLRFGKEITDYDRADLIWTHQTVKIGDVDDSASNDFKFEEGSNMINSLGLALTHDTRDNIYNPMKGLLSVATTDYAGGFLSGDKNFMRFTLSSNVFFTTFGANVLELKGKAGTIDDFDTTNRVPIYERFFLGGGNSVRGYKERRIGPRDSITQDPVGGKSMLLGSAEYTVPLIKVVKLAGFYDIGNVWPTVGEFGFNDLKAGVGFGFRIKTPIGPVKLDYGFPLDEAAPGEKKAPRFHFSMSRGF</sequence>
<dbReference type="NCBIfam" id="TIGR03303">
    <property type="entry name" value="OM_YaeT"/>
    <property type="match status" value="1"/>
</dbReference>
<dbReference type="PANTHER" id="PTHR12815:SF47">
    <property type="entry name" value="TRANSLOCATION AND ASSEMBLY MODULE SUBUNIT TAMA"/>
    <property type="match status" value="1"/>
</dbReference>
<keyword evidence="6" id="KW-0472">Membrane</keyword>
<feature type="domain" description="POTRA" evidence="10">
    <location>
        <begin position="270"/>
        <end position="348"/>
    </location>
</feature>
<feature type="signal peptide" evidence="9">
    <location>
        <begin position="1"/>
        <end position="23"/>
    </location>
</feature>
<evidence type="ECO:0000256" key="1">
    <source>
        <dbReference type="ARBA" id="ARBA00004370"/>
    </source>
</evidence>
<dbReference type="InterPro" id="IPR010827">
    <property type="entry name" value="BamA/TamA_POTRA"/>
</dbReference>
<dbReference type="InterPro" id="IPR039910">
    <property type="entry name" value="D15-like"/>
</dbReference>
<comment type="subcellular location">
    <subcellularLocation>
        <location evidence="1">Membrane</location>
    </subcellularLocation>
</comment>
<protein>
    <recommendedName>
        <fullName evidence="8">Outer membrane protein assembly factor BamA</fullName>
    </recommendedName>
</protein>
<dbReference type="GO" id="GO:0009279">
    <property type="term" value="C:cell outer membrane"/>
    <property type="evidence" value="ECO:0007669"/>
    <property type="project" value="UniProtKB-UniRule"/>
</dbReference>
<dbReference type="Gene3D" id="2.40.160.50">
    <property type="entry name" value="membrane protein fhac: a member of the omp85/tpsb transporter family"/>
    <property type="match status" value="1"/>
</dbReference>
<keyword evidence="4 9" id="KW-0732">Signal</keyword>
<feature type="domain" description="POTRA" evidence="10">
    <location>
        <begin position="184"/>
        <end position="267"/>
    </location>
</feature>
<keyword evidence="5" id="KW-0677">Repeat</keyword>
<dbReference type="Proteomes" id="UP000231267">
    <property type="component" value="Unassembled WGS sequence"/>
</dbReference>
<name>A0A2J0LGD5_9BACT</name>
<evidence type="ECO:0000313" key="11">
    <source>
        <dbReference type="EMBL" id="PIW66895.1"/>
    </source>
</evidence>
<dbReference type="PROSITE" id="PS51779">
    <property type="entry name" value="POTRA"/>
    <property type="match status" value="3"/>
</dbReference>
<evidence type="ECO:0000256" key="3">
    <source>
        <dbReference type="ARBA" id="ARBA00022692"/>
    </source>
</evidence>
<dbReference type="Pfam" id="PF01103">
    <property type="entry name" value="Omp85"/>
    <property type="match status" value="1"/>
</dbReference>
<dbReference type="InterPro" id="IPR000184">
    <property type="entry name" value="Bac_surfAg_D15"/>
</dbReference>